<dbReference type="InterPro" id="IPR056690">
    <property type="entry name" value="DUF7788"/>
</dbReference>
<evidence type="ECO:0000313" key="3">
    <source>
        <dbReference type="EMBL" id="TMW63956.1"/>
    </source>
</evidence>
<dbReference type="PANTHER" id="PTHR31373">
    <property type="entry name" value="OS06G0652100 PROTEIN"/>
    <property type="match status" value="1"/>
</dbReference>
<evidence type="ECO:0000259" key="1">
    <source>
        <dbReference type="Pfam" id="PF11443"/>
    </source>
</evidence>
<dbReference type="OrthoDB" id="1149618at2759"/>
<name>A0A8K1CJP9_PYTOL</name>
<reference evidence="3" key="1">
    <citation type="submission" date="2019-03" db="EMBL/GenBank/DDBJ databases">
        <title>Long read genome sequence of the mycoparasitic Pythium oligandrum ATCC 38472 isolated from sugarbeet rhizosphere.</title>
        <authorList>
            <person name="Gaulin E."/>
        </authorList>
    </citation>
    <scope>NUCLEOTIDE SEQUENCE</scope>
    <source>
        <strain evidence="3">ATCC 38472_TT</strain>
    </source>
</reference>
<sequence length="528" mass="59041">MSTSFAEVAKSHVAAQKTMTTTWNGAVSHATTGTARVDFFYGSVRDVEKERFLTMLDASYAEDALHTLKMVAYLRDCRGGKGERDLGRQALEHLAKTHPKEISHNLKHYVGEFGRFDDPMALMNTPAEQDALELLKQQLLADLAVLKTDEDVVDEEKKSLKSISLCAKWIPSEKKALDKKLQMNKKLSRHMGITPAELRKTYLSPLRKRLGILERLMCAKEWEAIDFNAVPSNAMHIHGKPEHAFQRHQAERFAEWKGNLKKEDSDAKVNAKVLFPHQIVGQYMAYGCKEADPLLEAQWDVLVEEAKTMGDFSKTLVLSDVSGSMAGWRMEVSIALGLIISSLAQDAYKDLVLTFETDSKFHHVQGETLFERVKHLAKAPWGGSTNFTSAFRAVLKLAKEANLTSEQMPTRLVVISDMQFNSADNNFETNYEVLRKDFEDAGYKVPQVVFWNLNGSTRDVPVTSDQANVSLISGFSTAMIKSVLFGEEITPLQTVLNVVTDPRYDVITLPPSGEPDGEEQIGGEPELL</sequence>
<comment type="caution">
    <text evidence="3">The sequence shown here is derived from an EMBL/GenBank/DDBJ whole genome shotgun (WGS) entry which is preliminary data.</text>
</comment>
<accession>A0A8K1CJP9</accession>
<gene>
    <name evidence="3" type="ORF">Poli38472_014661</name>
</gene>
<evidence type="ECO:0000259" key="2">
    <source>
        <dbReference type="Pfam" id="PF25043"/>
    </source>
</evidence>
<keyword evidence="4" id="KW-1185">Reference proteome</keyword>
<dbReference type="InterPro" id="IPR036465">
    <property type="entry name" value="vWFA_dom_sf"/>
</dbReference>
<feature type="domain" description="DUF2828" evidence="1">
    <location>
        <begin position="22"/>
        <end position="110"/>
    </location>
</feature>
<dbReference type="PIRSF" id="PIRSF015417">
    <property type="entry name" value="T31B5_30_vWA"/>
    <property type="match status" value="1"/>
</dbReference>
<protein>
    <recommendedName>
        <fullName evidence="5">VWFA domain-containing protein</fullName>
    </recommendedName>
</protein>
<dbReference type="InterPro" id="IPR011205">
    <property type="entry name" value="UCP015417_vWA"/>
</dbReference>
<proteinExistence type="predicted"/>
<evidence type="ECO:0008006" key="5">
    <source>
        <dbReference type="Google" id="ProtNLM"/>
    </source>
</evidence>
<dbReference type="Pfam" id="PF25043">
    <property type="entry name" value="DUF7788"/>
    <property type="match status" value="1"/>
</dbReference>
<dbReference type="AlphaFoldDB" id="A0A8K1CJP9"/>
<dbReference type="InterPro" id="IPR058580">
    <property type="entry name" value="DUF2828"/>
</dbReference>
<dbReference type="CDD" id="cd00198">
    <property type="entry name" value="vWFA"/>
    <property type="match status" value="1"/>
</dbReference>
<dbReference type="EMBL" id="SPLM01000042">
    <property type="protein sequence ID" value="TMW63956.1"/>
    <property type="molecule type" value="Genomic_DNA"/>
</dbReference>
<organism evidence="3 4">
    <name type="scientific">Pythium oligandrum</name>
    <name type="common">Mycoparasitic fungus</name>
    <dbReference type="NCBI Taxonomy" id="41045"/>
    <lineage>
        <taxon>Eukaryota</taxon>
        <taxon>Sar</taxon>
        <taxon>Stramenopiles</taxon>
        <taxon>Oomycota</taxon>
        <taxon>Peronosporomycetes</taxon>
        <taxon>Pythiales</taxon>
        <taxon>Pythiaceae</taxon>
        <taxon>Pythium</taxon>
    </lineage>
</organism>
<dbReference type="Gene3D" id="3.40.50.410">
    <property type="entry name" value="von Willebrand factor, type A domain"/>
    <property type="match status" value="1"/>
</dbReference>
<dbReference type="Proteomes" id="UP000794436">
    <property type="component" value="Unassembled WGS sequence"/>
</dbReference>
<dbReference type="PANTHER" id="PTHR31373:SF27">
    <property type="entry name" value="TROVE DOMAIN-CONTAINING PROTEIN"/>
    <property type="match status" value="1"/>
</dbReference>
<dbReference type="SUPFAM" id="SSF53300">
    <property type="entry name" value="vWA-like"/>
    <property type="match status" value="1"/>
</dbReference>
<feature type="domain" description="DUF2828" evidence="1">
    <location>
        <begin position="145"/>
        <end position="311"/>
    </location>
</feature>
<dbReference type="Pfam" id="PF11443">
    <property type="entry name" value="DUF2828"/>
    <property type="match status" value="2"/>
</dbReference>
<feature type="domain" description="DUF7788" evidence="2">
    <location>
        <begin position="316"/>
        <end position="489"/>
    </location>
</feature>
<evidence type="ECO:0000313" key="4">
    <source>
        <dbReference type="Proteomes" id="UP000794436"/>
    </source>
</evidence>